<accession>A0A6J6WVC7</accession>
<keyword evidence="1" id="KW-1133">Transmembrane helix</keyword>
<reference evidence="2" key="1">
    <citation type="submission" date="2020-05" db="EMBL/GenBank/DDBJ databases">
        <authorList>
            <person name="Chiriac C."/>
            <person name="Salcher M."/>
            <person name="Ghai R."/>
            <person name="Kavagutti S V."/>
        </authorList>
    </citation>
    <scope>NUCLEOTIDE SEQUENCE</scope>
</reference>
<dbReference type="Pfam" id="PF13196">
    <property type="entry name" value="DUF4012"/>
    <property type="match status" value="1"/>
</dbReference>
<dbReference type="InterPro" id="IPR025101">
    <property type="entry name" value="DUF4012"/>
</dbReference>
<sequence length="600" mass="64538">MLFRELRWQFLRGLLVGVVLLLVWALGFGFWDIMRAKADIATAKTAATQIIDGRDSLLTTEGRSTASVQLHSMHSAAYSADLRLRGSAPLTVLSWIPFVNRQVNGLRDAVSDVDETAAQGQRLLAAATAASDASHGTYVDLPTLKSLNDQVHTSRLALQGRVRSAAGLVGPIKSARTSINQQLRVLNGLLKNADSALTFAQPFLGSTGPRTYFVAGLNNSEMRDQGMVLSWAILKVNNGHFEMSHSSTVGTISLRKPAVVLTDQGTKTVFGPLEPTRIWQSVNAVGDFRTSSRWMMAMYAAARGERVDGVLGIDVVTLQNILRVTGAVRIPNTKPAINSTNVASLILHDLYVKYPAGSQQQGRRDEISAIAQAAVTKMKSGGFDSALLIKALAQSTGGRHLLFYDSNATNEANIVKFGASGALLSPNGNVVHTSIQSGVAAKLDWFMRESLQYDIRVNSEGTAFITTTITLDNTAPPHPKPSYAFGPDNTNTHIAGEYIARIYQWLPANAESPTAVKQEGLVLTRTVVHVPAHQSNIAVLQAVIKNAVKNGALSFTFIPQGTIRPIPVTLTLHSDVSLNGPGTITWSGAKTKTVTWTANQ</sequence>
<keyword evidence="1" id="KW-0472">Membrane</keyword>
<gene>
    <name evidence="2" type="ORF">UFOPK2958_00926</name>
</gene>
<evidence type="ECO:0000313" key="2">
    <source>
        <dbReference type="EMBL" id="CAB4787605.1"/>
    </source>
</evidence>
<protein>
    <submittedName>
        <fullName evidence="2">Unannotated protein</fullName>
    </submittedName>
</protein>
<dbReference type="EMBL" id="CAFAAB010000103">
    <property type="protein sequence ID" value="CAB4787605.1"/>
    <property type="molecule type" value="Genomic_DNA"/>
</dbReference>
<keyword evidence="1" id="KW-0812">Transmembrane</keyword>
<evidence type="ECO:0000256" key="1">
    <source>
        <dbReference type="SAM" id="Phobius"/>
    </source>
</evidence>
<dbReference type="AlphaFoldDB" id="A0A6J6WVC7"/>
<feature type="transmembrane region" description="Helical" evidence="1">
    <location>
        <begin position="12"/>
        <end position="31"/>
    </location>
</feature>
<organism evidence="2">
    <name type="scientific">freshwater metagenome</name>
    <dbReference type="NCBI Taxonomy" id="449393"/>
    <lineage>
        <taxon>unclassified sequences</taxon>
        <taxon>metagenomes</taxon>
        <taxon>ecological metagenomes</taxon>
    </lineage>
</organism>
<name>A0A6J6WVC7_9ZZZZ</name>
<proteinExistence type="predicted"/>